<dbReference type="RefSeq" id="XP_001743900.1">
    <property type="nucleotide sequence ID" value="XM_001743848.1"/>
</dbReference>
<organism evidence="3 4">
    <name type="scientific">Monosiga brevicollis</name>
    <name type="common">Choanoflagellate</name>
    <dbReference type="NCBI Taxonomy" id="81824"/>
    <lineage>
        <taxon>Eukaryota</taxon>
        <taxon>Choanoflagellata</taxon>
        <taxon>Craspedida</taxon>
        <taxon>Salpingoecidae</taxon>
        <taxon>Monosiga</taxon>
    </lineage>
</organism>
<evidence type="ECO:0000256" key="1">
    <source>
        <dbReference type="ARBA" id="ARBA00022737"/>
    </source>
</evidence>
<dbReference type="InterPro" id="IPR011047">
    <property type="entry name" value="Quinoprotein_ADH-like_sf"/>
</dbReference>
<dbReference type="AlphaFoldDB" id="A9UTE5"/>
<dbReference type="EMBL" id="CH991545">
    <property type="protein sequence ID" value="EDQ91478.1"/>
    <property type="molecule type" value="Genomic_DNA"/>
</dbReference>
<protein>
    <submittedName>
        <fullName evidence="3">Uncharacterized protein</fullName>
    </submittedName>
</protein>
<feature type="non-terminal residue" evidence="3">
    <location>
        <position position="1"/>
    </location>
</feature>
<dbReference type="InParanoid" id="A9UTE5"/>
<name>A9UTE5_MONBE</name>
<keyword evidence="1" id="KW-0677">Repeat</keyword>
<accession>A9UTE5</accession>
<dbReference type="Gene3D" id="2.120.10.30">
    <property type="entry name" value="TolB, C-terminal domain"/>
    <property type="match status" value="1"/>
</dbReference>
<gene>
    <name evidence="3" type="ORF">MONBRDRAFT_2797</name>
</gene>
<keyword evidence="4" id="KW-1185">Reference proteome</keyword>
<dbReference type="InterPro" id="IPR011042">
    <property type="entry name" value="6-blade_b-propeller_TolB-like"/>
</dbReference>
<dbReference type="eggNOG" id="KOG2177">
    <property type="taxonomic scope" value="Eukaryota"/>
</dbReference>
<dbReference type="KEGG" id="mbr:MONBRDRAFT_2797"/>
<feature type="repeat" description="NHL" evidence="2">
    <location>
        <begin position="73"/>
        <end position="110"/>
    </location>
</feature>
<reference evidence="3 4" key="1">
    <citation type="journal article" date="2008" name="Nature">
        <title>The genome of the choanoflagellate Monosiga brevicollis and the origin of metazoans.</title>
        <authorList>
            <consortium name="JGI Sequencing"/>
            <person name="King N."/>
            <person name="Westbrook M.J."/>
            <person name="Young S.L."/>
            <person name="Kuo A."/>
            <person name="Abedin M."/>
            <person name="Chapman J."/>
            <person name="Fairclough S."/>
            <person name="Hellsten U."/>
            <person name="Isogai Y."/>
            <person name="Letunic I."/>
            <person name="Marr M."/>
            <person name="Pincus D."/>
            <person name="Putnam N."/>
            <person name="Rokas A."/>
            <person name="Wright K.J."/>
            <person name="Zuzow R."/>
            <person name="Dirks W."/>
            <person name="Good M."/>
            <person name="Goodstein D."/>
            <person name="Lemons D."/>
            <person name="Li W."/>
            <person name="Lyons J.B."/>
            <person name="Morris A."/>
            <person name="Nichols S."/>
            <person name="Richter D.J."/>
            <person name="Salamov A."/>
            <person name="Bork P."/>
            <person name="Lim W.A."/>
            <person name="Manning G."/>
            <person name="Miller W.T."/>
            <person name="McGinnis W."/>
            <person name="Shapiro H."/>
            <person name="Tjian R."/>
            <person name="Grigoriev I.V."/>
            <person name="Rokhsar D."/>
        </authorList>
    </citation>
    <scope>NUCLEOTIDE SEQUENCE [LARGE SCALE GENOMIC DNA]</scope>
    <source>
        <strain evidence="4">MX1 / ATCC 50154</strain>
    </source>
</reference>
<evidence type="ECO:0000256" key="2">
    <source>
        <dbReference type="PROSITE-ProRule" id="PRU00504"/>
    </source>
</evidence>
<proteinExistence type="predicted"/>
<dbReference type="STRING" id="81824.A9UTE5"/>
<evidence type="ECO:0000313" key="3">
    <source>
        <dbReference type="EMBL" id="EDQ91478.1"/>
    </source>
</evidence>
<sequence>NTVRQFSLQGQVYATYGTPGLAGSSLNPLQFSSVADVDFDGTSAFISDGDGGINNRVIALKDGQLLWSSGWAGSGDDEFSSPHTVAYVDVLHAVLVGDRGNNRIQALNAQDGTFMWAYD</sequence>
<feature type="non-terminal residue" evidence="3">
    <location>
        <position position="119"/>
    </location>
</feature>
<dbReference type="PROSITE" id="PS51125">
    <property type="entry name" value="NHL"/>
    <property type="match status" value="1"/>
</dbReference>
<dbReference type="SUPFAM" id="SSF50998">
    <property type="entry name" value="Quinoprotein alcohol dehydrogenase-like"/>
    <property type="match status" value="1"/>
</dbReference>
<dbReference type="GeneID" id="5889122"/>
<dbReference type="Proteomes" id="UP000001357">
    <property type="component" value="Unassembled WGS sequence"/>
</dbReference>
<dbReference type="InterPro" id="IPR001258">
    <property type="entry name" value="NHL_repeat"/>
</dbReference>
<evidence type="ECO:0000313" key="4">
    <source>
        <dbReference type="Proteomes" id="UP000001357"/>
    </source>
</evidence>